<evidence type="ECO:0000313" key="1">
    <source>
        <dbReference type="EMBL" id="MCY0389008.1"/>
    </source>
</evidence>
<sequence>MKALLTFNNKIPCRLGSNAIFVAKNVRIVFEKTFVEKKKRRFFLNDKNFLCVKITFLKGVLFFQRQFNGAAKEINGARGIKIKRDRKRVGRAKFMALAEKSA</sequence>
<comment type="caution">
    <text evidence="1">The sequence shown here is derived from an EMBL/GenBank/DDBJ whole genome shotgun (WGS) entry which is preliminary data.</text>
</comment>
<reference evidence="1" key="1">
    <citation type="submission" date="2022-11" db="EMBL/GenBank/DDBJ databases">
        <title>Robbsia betulipollinis sp. nov., isolated from pollen of birch (Betula pendula).</title>
        <authorList>
            <person name="Shi H."/>
            <person name="Ambika Manirajan B."/>
            <person name="Ratering S."/>
            <person name="Geissler-Plaum R."/>
            <person name="Schnell S."/>
        </authorList>
    </citation>
    <scope>NUCLEOTIDE SEQUENCE</scope>
    <source>
        <strain evidence="1">Bb-Pol-6</strain>
    </source>
</reference>
<proteinExistence type="predicted"/>
<keyword evidence="2" id="KW-1185">Reference proteome</keyword>
<gene>
    <name evidence="1" type="ORF">OVY01_17795</name>
</gene>
<evidence type="ECO:0008006" key="3">
    <source>
        <dbReference type="Google" id="ProtNLM"/>
    </source>
</evidence>
<organism evidence="1 2">
    <name type="scientific">Robbsia betulipollinis</name>
    <dbReference type="NCBI Taxonomy" id="2981849"/>
    <lineage>
        <taxon>Bacteria</taxon>
        <taxon>Pseudomonadati</taxon>
        <taxon>Pseudomonadota</taxon>
        <taxon>Betaproteobacteria</taxon>
        <taxon>Burkholderiales</taxon>
        <taxon>Burkholderiaceae</taxon>
        <taxon>Robbsia</taxon>
    </lineage>
</organism>
<evidence type="ECO:0000313" key="2">
    <source>
        <dbReference type="Proteomes" id="UP001082899"/>
    </source>
</evidence>
<dbReference type="RefSeq" id="WP_267848908.1">
    <property type="nucleotide sequence ID" value="NZ_JAPMXC010000010.1"/>
</dbReference>
<protein>
    <recommendedName>
        <fullName evidence="3">Ribosomal protein L14</fullName>
    </recommendedName>
</protein>
<dbReference type="Proteomes" id="UP001082899">
    <property type="component" value="Unassembled WGS sequence"/>
</dbReference>
<name>A0ABT3ZR28_9BURK</name>
<dbReference type="EMBL" id="JAPMXC010000010">
    <property type="protein sequence ID" value="MCY0389008.1"/>
    <property type="molecule type" value="Genomic_DNA"/>
</dbReference>
<accession>A0ABT3ZR28</accession>